<reference evidence="2 3" key="1">
    <citation type="submission" date="2016-07" db="EMBL/GenBank/DDBJ databases">
        <title>Pervasive Adenine N6-methylation of Active Genes in Fungi.</title>
        <authorList>
            <consortium name="DOE Joint Genome Institute"/>
            <person name="Mondo S.J."/>
            <person name="Dannebaum R.O."/>
            <person name="Kuo R.C."/>
            <person name="Labutti K."/>
            <person name="Haridas S."/>
            <person name="Kuo A."/>
            <person name="Salamov A."/>
            <person name="Ahrendt S.R."/>
            <person name="Lipzen A."/>
            <person name="Sullivan W."/>
            <person name="Andreopoulos W.B."/>
            <person name="Clum A."/>
            <person name="Lindquist E."/>
            <person name="Daum C."/>
            <person name="Ramamoorthy G.K."/>
            <person name="Gryganskyi A."/>
            <person name="Culley D."/>
            <person name="Magnuson J.K."/>
            <person name="James T.Y."/>
            <person name="O'Malley M.A."/>
            <person name="Stajich J.E."/>
            <person name="Spatafora J.W."/>
            <person name="Visel A."/>
            <person name="Grigoriev I.V."/>
        </authorList>
    </citation>
    <scope>NUCLEOTIDE SEQUENCE [LARGE SCALE GENOMIC DNA]</scope>
    <source>
        <strain evidence="2 3">68-887.2</strain>
    </source>
</reference>
<dbReference type="InParanoid" id="A0A1Y2AYU4"/>
<feature type="region of interest" description="Disordered" evidence="1">
    <location>
        <begin position="1"/>
        <end position="28"/>
    </location>
</feature>
<dbReference type="Proteomes" id="UP000193986">
    <property type="component" value="Unassembled WGS sequence"/>
</dbReference>
<dbReference type="AlphaFoldDB" id="A0A1Y2AYU4"/>
<accession>A0A1Y2AYU4</accession>
<evidence type="ECO:0000256" key="1">
    <source>
        <dbReference type="SAM" id="MobiDB-lite"/>
    </source>
</evidence>
<sequence length="230" mass="26203">MPHQTITEDTGGAVRDPTQDSRQCVTPHPVQKPHQWLSKVWPLHHRMYEKEGCEICLPHVLQRTSQLVFHSANRTRTYPSSCELTGPNSWMILQFEEKMMFLKAPAESYPDSSKEEYISHADTLTLFGSASTLQLSFPLCKHSPYELLLWQGRLLMKEVHLQLDQGSVQRIRFSASREDKGSITYSTGEVLLEWNDHVNRIQRGKTSVEKLFGGLGQNAKISGKAVEPNE</sequence>
<evidence type="ECO:0000313" key="3">
    <source>
        <dbReference type="Proteomes" id="UP000193986"/>
    </source>
</evidence>
<organism evidence="2 3">
    <name type="scientific">Naematelia encephala</name>
    <dbReference type="NCBI Taxonomy" id="71784"/>
    <lineage>
        <taxon>Eukaryota</taxon>
        <taxon>Fungi</taxon>
        <taxon>Dikarya</taxon>
        <taxon>Basidiomycota</taxon>
        <taxon>Agaricomycotina</taxon>
        <taxon>Tremellomycetes</taxon>
        <taxon>Tremellales</taxon>
        <taxon>Naemateliaceae</taxon>
        <taxon>Naematelia</taxon>
    </lineage>
</organism>
<evidence type="ECO:0000313" key="2">
    <source>
        <dbReference type="EMBL" id="ORY27644.1"/>
    </source>
</evidence>
<dbReference type="EMBL" id="MCFC01000037">
    <property type="protein sequence ID" value="ORY27644.1"/>
    <property type="molecule type" value="Genomic_DNA"/>
</dbReference>
<name>A0A1Y2AYU4_9TREE</name>
<protein>
    <submittedName>
        <fullName evidence="2">Uncharacterized protein</fullName>
    </submittedName>
</protein>
<gene>
    <name evidence="2" type="ORF">BCR39DRAFT_506187</name>
</gene>
<proteinExistence type="predicted"/>
<comment type="caution">
    <text evidence="2">The sequence shown here is derived from an EMBL/GenBank/DDBJ whole genome shotgun (WGS) entry which is preliminary data.</text>
</comment>
<keyword evidence="3" id="KW-1185">Reference proteome</keyword>